<reference evidence="2" key="1">
    <citation type="journal article" date="2015" name="Nature">
        <title>Complex archaea that bridge the gap between prokaryotes and eukaryotes.</title>
        <authorList>
            <person name="Spang A."/>
            <person name="Saw J.H."/>
            <person name="Jorgensen S.L."/>
            <person name="Zaremba-Niedzwiedzka K."/>
            <person name="Martijn J."/>
            <person name="Lind A.E."/>
            <person name="van Eijk R."/>
            <person name="Schleper C."/>
            <person name="Guy L."/>
            <person name="Ettema T.J."/>
        </authorList>
    </citation>
    <scope>NUCLEOTIDE SEQUENCE</scope>
</reference>
<protein>
    <submittedName>
        <fullName evidence="2">Uncharacterized protein</fullName>
    </submittedName>
</protein>
<name>A0A0F9ESY6_9ZZZZ</name>
<sequence>MPHIPGHILPALPGTLPPLPDLGGGLEVGERLPIETPSEPPPDEYRRFLKYLRDRRGDLFRLMANTAEGNFRQNSFYNEWKRAGYPTTYTPLAVKPISPQDVARLGERGIDPGLLEAAGIPFAEETPQDRITTILEAGGAVDEALADLGVTAEVDPATGREGFWGPDGWFWEKDEFGEFQRTDFDPARRTQPLAAAPPTELTPFQQAQEERQRQEFQTTQQRLTQEREADRLFREQQFGFQREQLEAEQLFREQQLTGQREERLAQLAAQPISWLQHAALSGQTPVVQPWMIPLMRPGQNLQVGQPIPGFQPALPGGAVEQGGFIPGTATPSPLGTQFANLPELRRPSAQLFARMGPTAQQQFLGFRQARTGIPP</sequence>
<evidence type="ECO:0000256" key="1">
    <source>
        <dbReference type="SAM" id="MobiDB-lite"/>
    </source>
</evidence>
<dbReference type="AlphaFoldDB" id="A0A0F9ESY6"/>
<proteinExistence type="predicted"/>
<organism evidence="2">
    <name type="scientific">marine sediment metagenome</name>
    <dbReference type="NCBI Taxonomy" id="412755"/>
    <lineage>
        <taxon>unclassified sequences</taxon>
        <taxon>metagenomes</taxon>
        <taxon>ecological metagenomes</taxon>
    </lineage>
</organism>
<gene>
    <name evidence="2" type="ORF">LCGC14_2115540</name>
</gene>
<comment type="caution">
    <text evidence="2">The sequence shown here is derived from an EMBL/GenBank/DDBJ whole genome shotgun (WGS) entry which is preliminary data.</text>
</comment>
<evidence type="ECO:0000313" key="2">
    <source>
        <dbReference type="EMBL" id="KKL69381.1"/>
    </source>
</evidence>
<feature type="non-terminal residue" evidence="2">
    <location>
        <position position="375"/>
    </location>
</feature>
<accession>A0A0F9ESY6</accession>
<feature type="region of interest" description="Disordered" evidence="1">
    <location>
        <begin position="205"/>
        <end position="224"/>
    </location>
</feature>
<feature type="region of interest" description="Disordered" evidence="1">
    <location>
        <begin position="1"/>
        <end position="24"/>
    </location>
</feature>
<dbReference type="EMBL" id="LAZR01026225">
    <property type="protein sequence ID" value="KKL69381.1"/>
    <property type="molecule type" value="Genomic_DNA"/>
</dbReference>